<keyword evidence="3" id="KW-1185">Reference proteome</keyword>
<dbReference type="AlphaFoldDB" id="A0A3B4BJ30"/>
<reference evidence="2" key="1">
    <citation type="submission" date="2025-08" db="UniProtKB">
        <authorList>
            <consortium name="Ensembl"/>
        </authorList>
    </citation>
    <scope>IDENTIFICATION</scope>
</reference>
<dbReference type="Proteomes" id="UP000261520">
    <property type="component" value="Unplaced"/>
</dbReference>
<sequence>SNINPYSTNNEICEETESVTENKQIQITNTENNHISPRMVTIQAEVHPISTKEEDKNAGKVASIFTKGKSTSPAPATSPQPESDLQVQPTASKWKSNVVLEEDYVELCVLESSSIPKCSQAERKQFMAAFKQPAIDGSKNKPIKTHNKPKQSGDTAADATDKVGVEEAEIQCTDVQEKNTSASQNKKVKKKRQKKANVKKDTTSPPTMIPEKEPAVMEVIEIDSKKQDQPTTSPPSPVVRRSRREAVTRLTSKPNLAKSSPKQIKKVVSTECDAVSNQGALTDLSTPKKRRTKLGVFKAEMTCPPDEMASPIRNGTDFILFKTFQSTKESKETKQLEQKTEGVVPNVADSDRLPVCETGCTETMLGLLNIAPQQNIWELLKRQEADFSNLVTMGRGQGVALLYPNIENLLPLPTTRLDISKLQQPISPSLDQSHKLSSNARLRQNEDDVSDDASPVKVSNRMKKNRRRHCPVEQGALQSDLDSEDEFLSLKQQSATQEKEDAKLVPLKIIRKPLSRQEQIKSVPVSQCLQSLADFLDNMSSMDFLSINSCNLREMGSAAVIKDGLTDEARVESEMRNLPMRDCALEIHAQVESLSFNKCSASVSSAWHKVQQLDGELRKQTADLLTLPIACHNESFTFLQSGLCHPQVVQQRREVMDELCIKRVFGSLANRPAVAQDYLPALRAICKSEQLKEKGKVKRRFLHYLDAIHLGLQKSTLKHLAEDFP</sequence>
<dbReference type="Ensembl" id="ENSPMGT00000030264.1">
    <property type="protein sequence ID" value="ENSPMGP00000028425.1"/>
    <property type="gene ID" value="ENSPMGG00000022875.1"/>
</dbReference>
<feature type="compositionally biased region" description="Polar residues" evidence="1">
    <location>
        <begin position="249"/>
        <end position="262"/>
    </location>
</feature>
<feature type="region of interest" description="Disordered" evidence="1">
    <location>
        <begin position="133"/>
        <end position="264"/>
    </location>
</feature>
<feature type="compositionally biased region" description="Basic residues" evidence="1">
    <location>
        <begin position="186"/>
        <end position="197"/>
    </location>
</feature>
<feature type="region of interest" description="Disordered" evidence="1">
    <location>
        <begin position="425"/>
        <end position="470"/>
    </location>
</feature>
<accession>A0A3B4BJ30</accession>
<name>A0A3B4BJ30_9GOBI</name>
<feature type="compositionally biased region" description="Basic residues" evidence="1">
    <location>
        <begin position="460"/>
        <end position="469"/>
    </location>
</feature>
<dbReference type="STRING" id="409849.ENSPMGP00000028425"/>
<feature type="region of interest" description="Disordered" evidence="1">
    <location>
        <begin position="48"/>
        <end position="91"/>
    </location>
</feature>
<reference evidence="2" key="2">
    <citation type="submission" date="2025-09" db="UniProtKB">
        <authorList>
            <consortium name="Ensembl"/>
        </authorList>
    </citation>
    <scope>IDENTIFICATION</scope>
</reference>
<feature type="compositionally biased region" description="Polar residues" evidence="1">
    <location>
        <begin position="425"/>
        <end position="442"/>
    </location>
</feature>
<protein>
    <recommendedName>
        <fullName evidence="4">ATPase family AAA domain containing 5a</fullName>
    </recommendedName>
</protein>
<feature type="compositionally biased region" description="Low complexity" evidence="1">
    <location>
        <begin position="70"/>
        <end position="79"/>
    </location>
</feature>
<organism evidence="2 3">
    <name type="scientific">Periophthalmus magnuspinnatus</name>
    <dbReference type="NCBI Taxonomy" id="409849"/>
    <lineage>
        <taxon>Eukaryota</taxon>
        <taxon>Metazoa</taxon>
        <taxon>Chordata</taxon>
        <taxon>Craniata</taxon>
        <taxon>Vertebrata</taxon>
        <taxon>Euteleostomi</taxon>
        <taxon>Actinopterygii</taxon>
        <taxon>Neopterygii</taxon>
        <taxon>Teleostei</taxon>
        <taxon>Neoteleostei</taxon>
        <taxon>Acanthomorphata</taxon>
        <taxon>Gobiaria</taxon>
        <taxon>Gobiiformes</taxon>
        <taxon>Gobioidei</taxon>
        <taxon>Gobiidae</taxon>
        <taxon>Oxudercinae</taxon>
        <taxon>Periophthalmus</taxon>
    </lineage>
</organism>
<evidence type="ECO:0000256" key="1">
    <source>
        <dbReference type="SAM" id="MobiDB-lite"/>
    </source>
</evidence>
<evidence type="ECO:0000313" key="2">
    <source>
        <dbReference type="Ensembl" id="ENSPMGP00000028425.1"/>
    </source>
</evidence>
<evidence type="ECO:0000313" key="3">
    <source>
        <dbReference type="Proteomes" id="UP000261520"/>
    </source>
</evidence>
<feature type="compositionally biased region" description="Polar residues" evidence="1">
    <location>
        <begin position="80"/>
        <end position="91"/>
    </location>
</feature>
<evidence type="ECO:0008006" key="4">
    <source>
        <dbReference type="Google" id="ProtNLM"/>
    </source>
</evidence>
<proteinExistence type="predicted"/>